<sequence>MAILQLEDSSVYTHLSDITRKLAALNIQVKRLPLGSNSYIGELLAQDILSLAEKEEILAGFDRYFVQFQRRFGYKWRELTVLHPGSPYLWALITQFDRCHTHADEEALYILSGECVFGFVLPDGRQAELIVEAEEFINVPSGTEHWFRPTGLLHFKAVRYFTSVGGWTPQYTDTKIHFHKPVARRYPGDCP</sequence>
<proteinExistence type="predicted"/>
<dbReference type="InterPro" id="IPR011051">
    <property type="entry name" value="RmlC_Cupin_sf"/>
</dbReference>
<dbReference type="EC" id="1.13.11.54" evidence="10"/>
<dbReference type="EMBL" id="JACJPW010000063">
    <property type="protein sequence ID" value="MBD2183762.1"/>
    <property type="molecule type" value="Genomic_DNA"/>
</dbReference>
<reference evidence="11" key="1">
    <citation type="journal article" date="2015" name="ISME J.">
        <title>Draft Genome Sequence of Streptomyces incarnatus NRRL8089, which Produces the Nucleoside Antibiotic Sinefungin.</title>
        <authorList>
            <person name="Oshima K."/>
            <person name="Hattori M."/>
            <person name="Shimizu H."/>
            <person name="Fukuda K."/>
            <person name="Nemoto M."/>
            <person name="Inagaki K."/>
            <person name="Tamura T."/>
        </authorList>
    </citation>
    <scope>NUCLEOTIDE SEQUENCE</scope>
    <source>
        <strain evidence="11">FACHB-1375</strain>
    </source>
</reference>
<dbReference type="Proteomes" id="UP000641646">
    <property type="component" value="Unassembled WGS sequence"/>
</dbReference>
<comment type="catalytic activity">
    <reaction evidence="1">
        <text>1,2-dihydroxy-5-(methylsulfanyl)pent-1-en-3-one + O2 = 4-methylsulfanyl-2-oxobutanoate + formate + 2 H(+)</text>
        <dbReference type="Rhea" id="RHEA:24504"/>
        <dbReference type="ChEBI" id="CHEBI:15378"/>
        <dbReference type="ChEBI" id="CHEBI:15379"/>
        <dbReference type="ChEBI" id="CHEBI:15740"/>
        <dbReference type="ChEBI" id="CHEBI:16723"/>
        <dbReference type="ChEBI" id="CHEBI:49252"/>
        <dbReference type="EC" id="1.13.11.54"/>
    </reaction>
</comment>
<keyword evidence="9" id="KW-0486">Methionine biosynthesis</keyword>
<evidence type="ECO:0000256" key="4">
    <source>
        <dbReference type="ARBA" id="ARBA00022605"/>
    </source>
</evidence>
<keyword evidence="5" id="KW-0479">Metal-binding</keyword>
<comment type="caution">
    <text evidence="11">The sequence shown here is derived from an EMBL/GenBank/DDBJ whole genome shotgun (WGS) entry which is preliminary data.</text>
</comment>
<keyword evidence="4" id="KW-0028">Amino-acid biosynthesis</keyword>
<evidence type="ECO:0000256" key="10">
    <source>
        <dbReference type="ARBA" id="ARBA00039005"/>
    </source>
</evidence>
<evidence type="ECO:0000256" key="1">
    <source>
        <dbReference type="ARBA" id="ARBA00000428"/>
    </source>
</evidence>
<keyword evidence="8" id="KW-0408">Iron</keyword>
<evidence type="ECO:0000313" key="12">
    <source>
        <dbReference type="Proteomes" id="UP000641646"/>
    </source>
</evidence>
<dbReference type="PANTHER" id="PTHR23418:SF0">
    <property type="entry name" value="ACIREDUCTONE DIOXYGENASE"/>
    <property type="match status" value="1"/>
</dbReference>
<keyword evidence="7" id="KW-0560">Oxidoreductase</keyword>
<dbReference type="AlphaFoldDB" id="A0A926VJB6"/>
<evidence type="ECO:0000256" key="3">
    <source>
        <dbReference type="ARBA" id="ARBA00022596"/>
    </source>
</evidence>
<gene>
    <name evidence="11" type="ORF">H6G03_22305</name>
</gene>
<keyword evidence="3" id="KW-0533">Nickel</keyword>
<dbReference type="GO" id="GO:0046872">
    <property type="term" value="F:metal ion binding"/>
    <property type="evidence" value="ECO:0007669"/>
    <property type="project" value="UniProtKB-KW"/>
</dbReference>
<keyword evidence="12" id="KW-1185">Reference proteome</keyword>
<evidence type="ECO:0000256" key="5">
    <source>
        <dbReference type="ARBA" id="ARBA00022723"/>
    </source>
</evidence>
<comment type="cofactor">
    <cofactor evidence="2">
        <name>Fe(2+)</name>
        <dbReference type="ChEBI" id="CHEBI:29033"/>
    </cofactor>
</comment>
<organism evidence="11 12">
    <name type="scientific">Aerosakkonema funiforme FACHB-1375</name>
    <dbReference type="NCBI Taxonomy" id="2949571"/>
    <lineage>
        <taxon>Bacteria</taxon>
        <taxon>Bacillati</taxon>
        <taxon>Cyanobacteriota</taxon>
        <taxon>Cyanophyceae</taxon>
        <taxon>Oscillatoriophycideae</taxon>
        <taxon>Aerosakkonematales</taxon>
        <taxon>Aerosakkonemataceae</taxon>
        <taxon>Aerosakkonema</taxon>
    </lineage>
</organism>
<dbReference type="PANTHER" id="PTHR23418">
    <property type="entry name" value="ACIREDUCTONE DIOXYGENASE"/>
    <property type="match status" value="1"/>
</dbReference>
<dbReference type="Gene3D" id="2.60.120.10">
    <property type="entry name" value="Jelly Rolls"/>
    <property type="match status" value="1"/>
</dbReference>
<evidence type="ECO:0000256" key="6">
    <source>
        <dbReference type="ARBA" id="ARBA00022964"/>
    </source>
</evidence>
<dbReference type="Pfam" id="PF03079">
    <property type="entry name" value="ARD"/>
    <property type="match status" value="1"/>
</dbReference>
<dbReference type="GO" id="GO:0010309">
    <property type="term" value="F:acireductone dioxygenase [iron(II)-requiring] activity"/>
    <property type="evidence" value="ECO:0007669"/>
    <property type="project" value="UniProtKB-EC"/>
</dbReference>
<reference evidence="11" key="2">
    <citation type="submission" date="2020-08" db="EMBL/GenBank/DDBJ databases">
        <authorList>
            <person name="Chen M."/>
            <person name="Teng W."/>
            <person name="Zhao L."/>
            <person name="Hu C."/>
            <person name="Zhou Y."/>
            <person name="Han B."/>
            <person name="Song L."/>
            <person name="Shu W."/>
        </authorList>
    </citation>
    <scope>NUCLEOTIDE SEQUENCE</scope>
    <source>
        <strain evidence="11">FACHB-1375</strain>
    </source>
</reference>
<evidence type="ECO:0000256" key="7">
    <source>
        <dbReference type="ARBA" id="ARBA00023002"/>
    </source>
</evidence>
<evidence type="ECO:0000313" key="11">
    <source>
        <dbReference type="EMBL" id="MBD2183762.1"/>
    </source>
</evidence>
<accession>A0A926VJB6</accession>
<protein>
    <recommendedName>
        <fullName evidence="10">acireductone dioxygenase (Fe(2+)-requiring)</fullName>
        <ecNumber evidence="10">1.13.11.54</ecNumber>
    </recommendedName>
</protein>
<dbReference type="SUPFAM" id="SSF51182">
    <property type="entry name" value="RmlC-like cupins"/>
    <property type="match status" value="1"/>
</dbReference>
<dbReference type="InterPro" id="IPR014710">
    <property type="entry name" value="RmlC-like_jellyroll"/>
</dbReference>
<dbReference type="InterPro" id="IPR004313">
    <property type="entry name" value="ARD"/>
</dbReference>
<dbReference type="RefSeq" id="WP_190468773.1">
    <property type="nucleotide sequence ID" value="NZ_JACJPW010000063.1"/>
</dbReference>
<dbReference type="CDD" id="cd02232">
    <property type="entry name" value="cupin_ARD"/>
    <property type="match status" value="1"/>
</dbReference>
<evidence type="ECO:0000256" key="8">
    <source>
        <dbReference type="ARBA" id="ARBA00023004"/>
    </source>
</evidence>
<evidence type="ECO:0000256" key="9">
    <source>
        <dbReference type="ARBA" id="ARBA00023167"/>
    </source>
</evidence>
<name>A0A926VJB6_9CYAN</name>
<keyword evidence="6" id="KW-0223">Dioxygenase</keyword>
<evidence type="ECO:0000256" key="2">
    <source>
        <dbReference type="ARBA" id="ARBA00001954"/>
    </source>
</evidence>
<dbReference type="GO" id="GO:0009086">
    <property type="term" value="P:methionine biosynthetic process"/>
    <property type="evidence" value="ECO:0007669"/>
    <property type="project" value="UniProtKB-KW"/>
</dbReference>